<organism evidence="4 6">
    <name type="scientific">Enterococcus malodoratus ATCC 43197</name>
    <dbReference type="NCBI Taxonomy" id="1158601"/>
    <lineage>
        <taxon>Bacteria</taxon>
        <taxon>Bacillati</taxon>
        <taxon>Bacillota</taxon>
        <taxon>Bacilli</taxon>
        <taxon>Lactobacillales</taxon>
        <taxon>Enterococcaceae</taxon>
        <taxon>Enterococcus</taxon>
    </lineage>
</organism>
<feature type="region of interest" description="Disordered" evidence="1">
    <location>
        <begin position="46"/>
        <end position="109"/>
    </location>
</feature>
<protein>
    <submittedName>
        <fullName evidence="4">LPXTG-domain-containing protein cell wall anchor domain</fullName>
    </submittedName>
</protein>
<dbReference type="AlphaFoldDB" id="R2R4E8"/>
<dbReference type="Proteomes" id="UP000014148">
    <property type="component" value="Unassembled WGS sequence"/>
</dbReference>
<evidence type="ECO:0000313" key="4">
    <source>
        <dbReference type="EMBL" id="EOH75436.1"/>
    </source>
</evidence>
<comment type="caution">
    <text evidence="4">The sequence shown here is derived from an EMBL/GenBank/DDBJ whole genome shotgun (WGS) entry which is preliminary data.</text>
</comment>
<accession>R2R4E8</accession>
<sequence>MFRKSVYLFSVAILGLSLVPSSAWADEAIESAAPAITTELVESPVNSVEQPVAEPEETVVEAPTEQQASIGEEAAELPATENQESNTEEIEVPAEPVAAPEEPAAAEPKTIEPEKKVEPFAAPQQKAARAAIPFLKDDNDGKIVDHEKAITDEEAKISAEYNFMPNFDQLDDIVVQSSAGYTERTSYFVFDLKNAAKNSITVIYKNVGTYNGKVIDMKVTVKDWTVFTGSVYAQLSISKRNGITMNGISDVRLNYSFLDNLTAKAANVSGFFNFTDIDLKQSIDLFDHNNVQNFYVTKGNELYVKTHNGFIRVGEINGDRTNDLNMDHWLTYTYKNISNFDVRYNQDYDSGAVFNYTYQAPIVIEETAVVPETKEPEVVEETPIEEETATDEVVPVKTETATVSLAAKAAPAKGEVAKTEVKKVEVKKAEPLKQAVLPQTNDKVSSIFITLGGACLFLFTALFLNKKKV</sequence>
<evidence type="ECO:0000313" key="5">
    <source>
        <dbReference type="EMBL" id="EOT66899.1"/>
    </source>
</evidence>
<reference evidence="5 7" key="2">
    <citation type="submission" date="2013-03" db="EMBL/GenBank/DDBJ databases">
        <title>The Genome Sequence of Enterococcus malodoratus ATCC_43197 (PacBio/Illumina hybrid assembly).</title>
        <authorList>
            <consortium name="The Broad Institute Genomics Platform"/>
            <consortium name="The Broad Institute Genome Sequencing Center for Infectious Disease"/>
            <person name="Earl A."/>
            <person name="Russ C."/>
            <person name="Gilmore M."/>
            <person name="Surin D."/>
            <person name="Walker B."/>
            <person name="Young S."/>
            <person name="Zeng Q."/>
            <person name="Gargeya S."/>
            <person name="Fitzgerald M."/>
            <person name="Haas B."/>
            <person name="Abouelleil A."/>
            <person name="Allen A.W."/>
            <person name="Alvarado L."/>
            <person name="Arachchi H.M."/>
            <person name="Berlin A.M."/>
            <person name="Chapman S.B."/>
            <person name="Gainer-Dewar J."/>
            <person name="Goldberg J."/>
            <person name="Griggs A."/>
            <person name="Gujja S."/>
            <person name="Hansen M."/>
            <person name="Howarth C."/>
            <person name="Imamovic A."/>
            <person name="Ireland A."/>
            <person name="Larimer J."/>
            <person name="McCowan C."/>
            <person name="Murphy C."/>
            <person name="Pearson M."/>
            <person name="Poon T.W."/>
            <person name="Priest M."/>
            <person name="Roberts A."/>
            <person name="Saif S."/>
            <person name="Shea T."/>
            <person name="Sisk P."/>
            <person name="Sykes S."/>
            <person name="Wortman J."/>
            <person name="Nusbaum C."/>
            <person name="Birren B."/>
        </authorList>
    </citation>
    <scope>NUCLEOTIDE SEQUENCE [LARGE SCALE GENOMIC DNA]</scope>
    <source>
        <strain evidence="5 7">ATCC 43197</strain>
    </source>
</reference>
<dbReference type="EMBL" id="AJAK01000020">
    <property type="protein sequence ID" value="EOH75436.1"/>
    <property type="molecule type" value="Genomic_DNA"/>
</dbReference>
<name>R2R4E8_9ENTE</name>
<dbReference type="eggNOG" id="ENOG5032H53">
    <property type="taxonomic scope" value="Bacteria"/>
</dbReference>
<reference evidence="4 6" key="1">
    <citation type="submission" date="2013-02" db="EMBL/GenBank/DDBJ databases">
        <title>The Genome Sequence of Enterococcus malodoratus ATCC_43197.</title>
        <authorList>
            <consortium name="The Broad Institute Genome Sequencing Platform"/>
            <consortium name="The Broad Institute Genome Sequencing Center for Infectious Disease"/>
            <person name="Earl A.M."/>
            <person name="Gilmore M.S."/>
            <person name="Lebreton F."/>
            <person name="Walker B."/>
            <person name="Young S.K."/>
            <person name="Zeng Q."/>
            <person name="Gargeya S."/>
            <person name="Fitzgerald M."/>
            <person name="Haas B."/>
            <person name="Abouelleil A."/>
            <person name="Alvarado L."/>
            <person name="Arachchi H.M."/>
            <person name="Berlin A.M."/>
            <person name="Chapman S.B."/>
            <person name="Dewar J."/>
            <person name="Goldberg J."/>
            <person name="Griggs A."/>
            <person name="Gujja S."/>
            <person name="Hansen M."/>
            <person name="Howarth C."/>
            <person name="Imamovic A."/>
            <person name="Larimer J."/>
            <person name="McCowan C."/>
            <person name="Murphy C."/>
            <person name="Neiman D."/>
            <person name="Pearson M."/>
            <person name="Priest M."/>
            <person name="Roberts A."/>
            <person name="Saif S."/>
            <person name="Shea T."/>
            <person name="Sisk P."/>
            <person name="Sykes S."/>
            <person name="Wortman J."/>
            <person name="Nusbaum C."/>
            <person name="Birren B."/>
        </authorList>
    </citation>
    <scope>NUCLEOTIDE SEQUENCE [LARGE SCALE GENOMIC DNA]</scope>
    <source>
        <strain evidence="4 6">ATCC 43197</strain>
    </source>
</reference>
<feature type="signal peptide" evidence="3">
    <location>
        <begin position="1"/>
        <end position="25"/>
    </location>
</feature>
<evidence type="ECO:0000256" key="2">
    <source>
        <dbReference type="SAM" id="Phobius"/>
    </source>
</evidence>
<keyword evidence="3" id="KW-0732">Signal</keyword>
<dbReference type="STRING" id="71451.RV07_GL001390"/>
<dbReference type="RefSeq" id="WP_010742038.1">
    <property type="nucleotide sequence ID" value="NZ_KB946251.1"/>
</dbReference>
<dbReference type="OrthoDB" id="2324663at2"/>
<keyword evidence="7" id="KW-1185">Reference proteome</keyword>
<evidence type="ECO:0000313" key="6">
    <source>
        <dbReference type="Proteomes" id="UP000013783"/>
    </source>
</evidence>
<dbReference type="EMBL" id="ASWA01000003">
    <property type="protein sequence ID" value="EOT66899.1"/>
    <property type="molecule type" value="Genomic_DNA"/>
</dbReference>
<feature type="chain" id="PRO_5004355319" evidence="3">
    <location>
        <begin position="26"/>
        <end position="469"/>
    </location>
</feature>
<gene>
    <name evidence="5" type="ORF">I585_02420</name>
    <name evidence="4" type="ORF">UAI_03238</name>
</gene>
<evidence type="ECO:0000256" key="1">
    <source>
        <dbReference type="SAM" id="MobiDB-lite"/>
    </source>
</evidence>
<feature type="compositionally biased region" description="Low complexity" evidence="1">
    <location>
        <begin position="93"/>
        <end position="108"/>
    </location>
</feature>
<keyword evidence="2" id="KW-1133">Transmembrane helix</keyword>
<dbReference type="NCBIfam" id="TIGR01167">
    <property type="entry name" value="LPXTG_anchor"/>
    <property type="match status" value="1"/>
</dbReference>
<proteinExistence type="predicted"/>
<keyword evidence="2" id="KW-0812">Transmembrane</keyword>
<dbReference type="Proteomes" id="UP000013783">
    <property type="component" value="Unassembled WGS sequence"/>
</dbReference>
<feature type="transmembrane region" description="Helical" evidence="2">
    <location>
        <begin position="444"/>
        <end position="464"/>
    </location>
</feature>
<dbReference type="PATRIC" id="fig|1158601.3.peg.3212"/>
<evidence type="ECO:0000313" key="7">
    <source>
        <dbReference type="Proteomes" id="UP000014148"/>
    </source>
</evidence>
<keyword evidence="2" id="KW-0472">Membrane</keyword>
<evidence type="ECO:0000256" key="3">
    <source>
        <dbReference type="SAM" id="SignalP"/>
    </source>
</evidence>